<gene>
    <name evidence="2" type="ORF">O3M35_007717</name>
</gene>
<accession>A0AAW1DB14</accession>
<dbReference type="EMBL" id="JAPXFL010000004">
    <property type="protein sequence ID" value="KAK9507961.1"/>
    <property type="molecule type" value="Genomic_DNA"/>
</dbReference>
<dbReference type="Proteomes" id="UP001461498">
    <property type="component" value="Unassembled WGS sequence"/>
</dbReference>
<keyword evidence="1" id="KW-0812">Transmembrane</keyword>
<keyword evidence="1" id="KW-0472">Membrane</keyword>
<feature type="transmembrane region" description="Helical" evidence="1">
    <location>
        <begin position="6"/>
        <end position="27"/>
    </location>
</feature>
<name>A0AAW1DB14_9HEMI</name>
<evidence type="ECO:0000256" key="1">
    <source>
        <dbReference type="SAM" id="Phobius"/>
    </source>
</evidence>
<dbReference type="AlphaFoldDB" id="A0AAW1DB14"/>
<comment type="caution">
    <text evidence="2">The sequence shown here is derived from an EMBL/GenBank/DDBJ whole genome shotgun (WGS) entry which is preliminary data.</text>
</comment>
<keyword evidence="1" id="KW-1133">Transmembrane helix</keyword>
<reference evidence="2 3" key="1">
    <citation type="submission" date="2022-12" db="EMBL/GenBank/DDBJ databases">
        <title>Chromosome-level genome assembly of true bugs.</title>
        <authorList>
            <person name="Ma L."/>
            <person name="Li H."/>
        </authorList>
    </citation>
    <scope>NUCLEOTIDE SEQUENCE [LARGE SCALE GENOMIC DNA]</scope>
    <source>
        <strain evidence="2">Lab_2022b</strain>
    </source>
</reference>
<organism evidence="2 3">
    <name type="scientific">Rhynocoris fuscipes</name>
    <dbReference type="NCBI Taxonomy" id="488301"/>
    <lineage>
        <taxon>Eukaryota</taxon>
        <taxon>Metazoa</taxon>
        <taxon>Ecdysozoa</taxon>
        <taxon>Arthropoda</taxon>
        <taxon>Hexapoda</taxon>
        <taxon>Insecta</taxon>
        <taxon>Pterygota</taxon>
        <taxon>Neoptera</taxon>
        <taxon>Paraneoptera</taxon>
        <taxon>Hemiptera</taxon>
        <taxon>Heteroptera</taxon>
        <taxon>Panheteroptera</taxon>
        <taxon>Cimicomorpha</taxon>
        <taxon>Reduviidae</taxon>
        <taxon>Harpactorinae</taxon>
        <taxon>Harpactorini</taxon>
        <taxon>Rhynocoris</taxon>
    </lineage>
</organism>
<protein>
    <submittedName>
        <fullName evidence="2">Uncharacterized protein</fullName>
    </submittedName>
</protein>
<keyword evidence="3" id="KW-1185">Reference proteome</keyword>
<proteinExistence type="predicted"/>
<evidence type="ECO:0000313" key="3">
    <source>
        <dbReference type="Proteomes" id="UP001461498"/>
    </source>
</evidence>
<evidence type="ECO:0000313" key="2">
    <source>
        <dbReference type="EMBL" id="KAK9507961.1"/>
    </source>
</evidence>
<sequence length="53" mass="6215">MAESAALTNLAFAALQFTFTFQMSAYLKILQRYFETKLPTDRNIYQQHKVLIQ</sequence>